<keyword evidence="5" id="KW-0408">Iron</keyword>
<dbReference type="SUPFAM" id="SSF55447">
    <property type="entry name" value="CO dehydrogenase flavoprotein C-terminal domain-like"/>
    <property type="match status" value="1"/>
</dbReference>
<accession>A0A1W9I579</accession>
<dbReference type="Gene3D" id="1.10.150.120">
    <property type="entry name" value="[2Fe-2S]-binding domain"/>
    <property type="match status" value="1"/>
</dbReference>
<keyword evidence="3" id="KW-0274">FAD</keyword>
<protein>
    <submittedName>
        <fullName evidence="9">Xanthine dehydrogenase small subunit</fullName>
    </submittedName>
</protein>
<dbReference type="PROSITE" id="PS51085">
    <property type="entry name" value="2FE2S_FER_2"/>
    <property type="match status" value="1"/>
</dbReference>
<dbReference type="Gene3D" id="3.30.390.50">
    <property type="entry name" value="CO dehydrogenase flavoprotein, C-terminal domain"/>
    <property type="match status" value="1"/>
</dbReference>
<reference evidence="9 10" key="1">
    <citation type="journal article" date="2017" name="Water Res.">
        <title>Comammox in drinking water systems.</title>
        <authorList>
            <person name="Wang Y."/>
            <person name="Ma L."/>
            <person name="Mao Y."/>
            <person name="Jiang X."/>
            <person name="Xia Y."/>
            <person name="Yu K."/>
            <person name="Li B."/>
            <person name="Zhang T."/>
        </authorList>
    </citation>
    <scope>NUCLEOTIDE SEQUENCE [LARGE SCALE GENOMIC DNA]</scope>
    <source>
        <strain evidence="9">SG_bin8</strain>
    </source>
</reference>
<dbReference type="Pfam" id="PF03450">
    <property type="entry name" value="CO_deh_flav_C"/>
    <property type="match status" value="1"/>
</dbReference>
<dbReference type="SMART" id="SM01092">
    <property type="entry name" value="CO_deh_flav_C"/>
    <property type="match status" value="1"/>
</dbReference>
<dbReference type="PANTHER" id="PTHR45444">
    <property type="entry name" value="XANTHINE DEHYDROGENASE"/>
    <property type="match status" value="1"/>
</dbReference>
<dbReference type="InterPro" id="IPR036318">
    <property type="entry name" value="FAD-bd_PCMH-like_sf"/>
</dbReference>
<dbReference type="PANTHER" id="PTHR45444:SF3">
    <property type="entry name" value="XANTHINE DEHYDROGENASE"/>
    <property type="match status" value="1"/>
</dbReference>
<gene>
    <name evidence="9" type="ORF">A4S15_03975</name>
</gene>
<keyword evidence="2" id="KW-0479">Metal-binding</keyword>
<dbReference type="EMBL" id="LWDL01000001">
    <property type="protein sequence ID" value="OQW54760.1"/>
    <property type="molecule type" value="Genomic_DNA"/>
</dbReference>
<dbReference type="InterPro" id="IPR006058">
    <property type="entry name" value="2Fe2S_fd_BS"/>
</dbReference>
<dbReference type="SUPFAM" id="SSF54292">
    <property type="entry name" value="2Fe-2S ferredoxin-like"/>
    <property type="match status" value="1"/>
</dbReference>
<evidence type="ECO:0000259" key="7">
    <source>
        <dbReference type="PROSITE" id="PS51085"/>
    </source>
</evidence>
<dbReference type="CDD" id="cd00207">
    <property type="entry name" value="fer2"/>
    <property type="match status" value="1"/>
</dbReference>
<dbReference type="Proteomes" id="UP000192872">
    <property type="component" value="Unassembled WGS sequence"/>
</dbReference>
<feature type="domain" description="FAD-binding PCMH-type" evidence="8">
    <location>
        <begin position="190"/>
        <end position="364"/>
    </location>
</feature>
<evidence type="ECO:0000256" key="3">
    <source>
        <dbReference type="ARBA" id="ARBA00022827"/>
    </source>
</evidence>
<dbReference type="GO" id="GO:0004854">
    <property type="term" value="F:xanthine dehydrogenase activity"/>
    <property type="evidence" value="ECO:0007669"/>
    <property type="project" value="InterPro"/>
</dbReference>
<dbReference type="Gene3D" id="3.30.43.10">
    <property type="entry name" value="Uridine Diphospho-n-acetylenolpyruvylglucosamine Reductase, domain 2"/>
    <property type="match status" value="1"/>
</dbReference>
<keyword evidence="4" id="KW-0560">Oxidoreductase</keyword>
<dbReference type="PIRSF" id="PIRSF036557">
    <property type="entry name" value="XdhA_RC"/>
    <property type="match status" value="1"/>
</dbReference>
<dbReference type="Gene3D" id="3.30.465.10">
    <property type="match status" value="1"/>
</dbReference>
<dbReference type="InterPro" id="IPR001041">
    <property type="entry name" value="2Fe-2S_ferredoxin-type"/>
</dbReference>
<dbReference type="InterPro" id="IPR002346">
    <property type="entry name" value="Mopterin_DH_FAD-bd"/>
</dbReference>
<dbReference type="AlphaFoldDB" id="A0A1W9I579"/>
<dbReference type="InterPro" id="IPR012175">
    <property type="entry name" value="Xanth_DH_ssu_bac"/>
</dbReference>
<feature type="region of interest" description="Disordered" evidence="6">
    <location>
        <begin position="476"/>
        <end position="495"/>
    </location>
</feature>
<dbReference type="Gene3D" id="3.10.20.30">
    <property type="match status" value="1"/>
</dbReference>
<proteinExistence type="predicted"/>
<evidence type="ECO:0000256" key="4">
    <source>
        <dbReference type="ARBA" id="ARBA00023002"/>
    </source>
</evidence>
<dbReference type="NCBIfam" id="TIGR02963">
    <property type="entry name" value="xanthine_xdhA"/>
    <property type="match status" value="1"/>
</dbReference>
<dbReference type="InterPro" id="IPR036683">
    <property type="entry name" value="CO_DH_flav_C_dom_sf"/>
</dbReference>
<dbReference type="GO" id="GO:0005506">
    <property type="term" value="F:iron ion binding"/>
    <property type="evidence" value="ECO:0007669"/>
    <property type="project" value="InterPro"/>
</dbReference>
<organism evidence="9 10">
    <name type="scientific">Candidatus Raskinella chloraquaticus</name>
    <dbReference type="NCBI Taxonomy" id="1951219"/>
    <lineage>
        <taxon>Bacteria</taxon>
        <taxon>Pseudomonadati</taxon>
        <taxon>Pseudomonadota</taxon>
        <taxon>Alphaproteobacteria</taxon>
        <taxon>Hyphomicrobiales</taxon>
        <taxon>Phreatobacteraceae</taxon>
        <taxon>Candidatus Raskinella</taxon>
    </lineage>
</organism>
<dbReference type="STRING" id="1827387.A4S15_03975"/>
<dbReference type="InterPro" id="IPR036884">
    <property type="entry name" value="2Fe-2S-bd_dom_sf"/>
</dbReference>
<evidence type="ECO:0000313" key="9">
    <source>
        <dbReference type="EMBL" id="OQW54760.1"/>
    </source>
</evidence>
<evidence type="ECO:0000256" key="1">
    <source>
        <dbReference type="ARBA" id="ARBA00022630"/>
    </source>
</evidence>
<dbReference type="InterPro" id="IPR012675">
    <property type="entry name" value="Beta-grasp_dom_sf"/>
</dbReference>
<feature type="domain" description="2Fe-2S ferredoxin-type" evidence="7">
    <location>
        <begin position="3"/>
        <end position="88"/>
    </location>
</feature>
<sequence length="495" mass="52838">MRNEIRFLHRGRAVACHLPHPDITLLDWLRVQQRLTGTKEGCNEGDCGACTVVLGRLEQGRLVRRAVNACITLLGQVDGAELITVEDLARGGTLHPVQSAMVTHHGSQCGFCTPGIVMSLLALTHDKPLPLTREAINERLAGNLCRCTGYRPIVDAAMELCSQSMHDQFTAATGDVIAALAALDDGVDVMAGDEAQFFAAPATLASATALASRVPTATLLAGASDVGLWVTKRLQPLRRIIWLGRIEDMRGIAADGDGLRMGACVRLGEAWAHLAAIDPDLGALMQRFASTQIRNSATIGGNIANGSPIGDLAPALIALGATIELQLGDIVRRLPLERFFVAYGRQDRAPGEILTAITIPRLSPDERFRCFKVSKRVDEDISAVMGAFHVTIANGRIAGARFAYGGMAGVPQRAAAAEQALTGLSLDDEQGLRAGADRLAQDFLPLSDMRASAAYRLDVAKALLLRALDEMAGRRGDSDRLIGRRDGPRRAEAPA</sequence>
<dbReference type="InterPro" id="IPR016169">
    <property type="entry name" value="FAD-bd_PCMH_sub2"/>
</dbReference>
<dbReference type="Pfam" id="PF00111">
    <property type="entry name" value="Fer2"/>
    <property type="match status" value="1"/>
</dbReference>
<name>A0A1W9I579_9HYPH</name>
<evidence type="ECO:0000256" key="6">
    <source>
        <dbReference type="SAM" id="MobiDB-lite"/>
    </source>
</evidence>
<dbReference type="InterPro" id="IPR002888">
    <property type="entry name" value="2Fe-2S-bd"/>
</dbReference>
<dbReference type="SUPFAM" id="SSF56176">
    <property type="entry name" value="FAD-binding/transporter-associated domain-like"/>
    <property type="match status" value="1"/>
</dbReference>
<dbReference type="PROSITE" id="PS51387">
    <property type="entry name" value="FAD_PCMH"/>
    <property type="match status" value="1"/>
</dbReference>
<dbReference type="PROSITE" id="PS00197">
    <property type="entry name" value="2FE2S_FER_1"/>
    <property type="match status" value="1"/>
</dbReference>
<comment type="caution">
    <text evidence="9">The sequence shown here is derived from an EMBL/GenBank/DDBJ whole genome shotgun (WGS) entry which is preliminary data.</text>
</comment>
<dbReference type="Pfam" id="PF00941">
    <property type="entry name" value="FAD_binding_5"/>
    <property type="match status" value="1"/>
</dbReference>
<dbReference type="Pfam" id="PF01799">
    <property type="entry name" value="Fer2_2"/>
    <property type="match status" value="1"/>
</dbReference>
<dbReference type="SUPFAM" id="SSF47741">
    <property type="entry name" value="CO dehydrogenase ISP C-domain like"/>
    <property type="match status" value="1"/>
</dbReference>
<dbReference type="InterPro" id="IPR016167">
    <property type="entry name" value="FAD-bd_PCMH_sub1"/>
</dbReference>
<keyword evidence="1" id="KW-0285">Flavoprotein</keyword>
<dbReference type="GO" id="GO:0051537">
    <property type="term" value="F:2 iron, 2 sulfur cluster binding"/>
    <property type="evidence" value="ECO:0007669"/>
    <property type="project" value="InterPro"/>
</dbReference>
<dbReference type="InterPro" id="IPR016208">
    <property type="entry name" value="Ald_Oxase/xanthine_DH-like"/>
</dbReference>
<dbReference type="GO" id="GO:0071949">
    <property type="term" value="F:FAD binding"/>
    <property type="evidence" value="ECO:0007669"/>
    <property type="project" value="InterPro"/>
</dbReference>
<dbReference type="InterPro" id="IPR005107">
    <property type="entry name" value="CO_DH_flav_C"/>
</dbReference>
<evidence type="ECO:0000256" key="5">
    <source>
        <dbReference type="ARBA" id="ARBA00023004"/>
    </source>
</evidence>
<evidence type="ECO:0000259" key="8">
    <source>
        <dbReference type="PROSITE" id="PS51387"/>
    </source>
</evidence>
<dbReference type="InterPro" id="IPR014307">
    <property type="entry name" value="Xanthine_DH_ssu"/>
</dbReference>
<dbReference type="InterPro" id="IPR036010">
    <property type="entry name" value="2Fe-2S_ferredoxin-like_sf"/>
</dbReference>
<dbReference type="InterPro" id="IPR016166">
    <property type="entry name" value="FAD-bd_PCMH"/>
</dbReference>
<evidence type="ECO:0000313" key="10">
    <source>
        <dbReference type="Proteomes" id="UP000192872"/>
    </source>
</evidence>
<evidence type="ECO:0000256" key="2">
    <source>
        <dbReference type="ARBA" id="ARBA00022723"/>
    </source>
</evidence>